<dbReference type="eggNOG" id="ENOG5032WJ2">
    <property type="taxonomic scope" value="Bacteria"/>
</dbReference>
<organism evidence="1 2">
    <name type="scientific">Sporocytophaga myxococcoides</name>
    <dbReference type="NCBI Taxonomy" id="153721"/>
    <lineage>
        <taxon>Bacteria</taxon>
        <taxon>Pseudomonadati</taxon>
        <taxon>Bacteroidota</taxon>
        <taxon>Cytophagia</taxon>
        <taxon>Cytophagales</taxon>
        <taxon>Cytophagaceae</taxon>
        <taxon>Sporocytophaga</taxon>
    </lineage>
</organism>
<evidence type="ECO:0008006" key="3">
    <source>
        <dbReference type="Google" id="ProtNLM"/>
    </source>
</evidence>
<dbReference type="RefSeq" id="WP_045458201.1">
    <property type="nucleotide sequence ID" value="NZ_BBLT01000001.1"/>
</dbReference>
<accession>A0A098LAE8</accession>
<evidence type="ECO:0000313" key="2">
    <source>
        <dbReference type="Proteomes" id="UP000030185"/>
    </source>
</evidence>
<dbReference type="OrthoDB" id="1179481at2"/>
<comment type="caution">
    <text evidence="1">The sequence shown here is derived from an EMBL/GenBank/DDBJ whole genome shotgun (WGS) entry which is preliminary data.</text>
</comment>
<dbReference type="PROSITE" id="PS51257">
    <property type="entry name" value="PROKAR_LIPOPROTEIN"/>
    <property type="match status" value="1"/>
</dbReference>
<dbReference type="Proteomes" id="UP000030185">
    <property type="component" value="Unassembled WGS sequence"/>
</dbReference>
<reference evidence="1 2" key="1">
    <citation type="submission" date="2014-09" db="EMBL/GenBank/DDBJ databases">
        <title>Sporocytophaga myxococcoides PG-01 genome sequencing.</title>
        <authorList>
            <person name="Liu L."/>
            <person name="Gao P.J."/>
            <person name="Chen G.J."/>
            <person name="Wang L.S."/>
        </authorList>
    </citation>
    <scope>NUCLEOTIDE SEQUENCE [LARGE SCALE GENOMIC DNA]</scope>
    <source>
        <strain evidence="1 2">PG-01</strain>
    </source>
</reference>
<evidence type="ECO:0000313" key="1">
    <source>
        <dbReference type="EMBL" id="GAL83399.1"/>
    </source>
</evidence>
<dbReference type="AlphaFoldDB" id="A0A098LAE8"/>
<sequence length="144" mass="16330">MTFPRIIISMLLLGSFACSSSKKLIYNSVEFGSGGGFTGMEKTYGFTEDGEIYATEGFHESKSQEKIGTLDKKNIKSINKELKKVKVESIKYNKPGNLFHFIEIEKDGKTYRYVWGSGSKDAPSEIKELYSYLMQQISSYTKKE</sequence>
<protein>
    <recommendedName>
        <fullName evidence="3">Lipoprotein</fullName>
    </recommendedName>
</protein>
<gene>
    <name evidence="1" type="ORF">MYP_625</name>
</gene>
<keyword evidence="2" id="KW-1185">Reference proteome</keyword>
<dbReference type="EMBL" id="BBLT01000001">
    <property type="protein sequence ID" value="GAL83399.1"/>
    <property type="molecule type" value="Genomic_DNA"/>
</dbReference>
<proteinExistence type="predicted"/>
<name>A0A098LAE8_9BACT</name>